<dbReference type="AlphaFoldDB" id="A0A2G0CET4"/>
<protein>
    <recommendedName>
        <fullName evidence="3">Secretion system C-terminal sorting domain-containing protein</fullName>
    </recommendedName>
</protein>
<sequence>MKTALSLLFFITFHLSLFASGNPIELLVQVDPSGRALILQTAAPVKHAATIRIVDADGRILHTSQLTVGGRLNRKFNLAALPPGEYRVTARDAVAESVHPVTISSQDIVADPALATRNYLPRVILKEDLLTVNYLNPEGGKVKIRLADQVGNELMREQLAGHSTIHRAYNLERLPAGAYHVSVYATDLPVYSTRLYVD</sequence>
<proteinExistence type="predicted"/>
<reference evidence="1 2" key="1">
    <citation type="submission" date="2017-10" db="EMBL/GenBank/DDBJ databases">
        <title>The draft genome sequence of Lewinella marina KCTC 32374.</title>
        <authorList>
            <person name="Wang K."/>
        </authorList>
    </citation>
    <scope>NUCLEOTIDE SEQUENCE [LARGE SCALE GENOMIC DNA]</scope>
    <source>
        <strain evidence="1 2">MKG-38</strain>
    </source>
</reference>
<dbReference type="Proteomes" id="UP000226437">
    <property type="component" value="Unassembled WGS sequence"/>
</dbReference>
<evidence type="ECO:0000313" key="1">
    <source>
        <dbReference type="EMBL" id="PHK98491.1"/>
    </source>
</evidence>
<gene>
    <name evidence="1" type="ORF">CGL56_08410</name>
</gene>
<evidence type="ECO:0008006" key="3">
    <source>
        <dbReference type="Google" id="ProtNLM"/>
    </source>
</evidence>
<dbReference type="OrthoDB" id="1492409at2"/>
<evidence type="ECO:0000313" key="2">
    <source>
        <dbReference type="Proteomes" id="UP000226437"/>
    </source>
</evidence>
<accession>A0A2G0CET4</accession>
<organism evidence="1 2">
    <name type="scientific">Neolewinella marina</name>
    <dbReference type="NCBI Taxonomy" id="438751"/>
    <lineage>
        <taxon>Bacteria</taxon>
        <taxon>Pseudomonadati</taxon>
        <taxon>Bacteroidota</taxon>
        <taxon>Saprospiria</taxon>
        <taxon>Saprospirales</taxon>
        <taxon>Lewinellaceae</taxon>
        <taxon>Neolewinella</taxon>
    </lineage>
</organism>
<name>A0A2G0CET4_9BACT</name>
<dbReference type="RefSeq" id="WP_099106101.1">
    <property type="nucleotide sequence ID" value="NZ_JAATJF010000001.1"/>
</dbReference>
<dbReference type="EMBL" id="PDLO01000003">
    <property type="protein sequence ID" value="PHK98491.1"/>
    <property type="molecule type" value="Genomic_DNA"/>
</dbReference>
<keyword evidence="2" id="KW-1185">Reference proteome</keyword>
<comment type="caution">
    <text evidence="1">The sequence shown here is derived from an EMBL/GenBank/DDBJ whole genome shotgun (WGS) entry which is preliminary data.</text>
</comment>